<comment type="caution">
    <text evidence="2">The sequence shown here is derived from an EMBL/GenBank/DDBJ whole genome shotgun (WGS) entry which is preliminary data.</text>
</comment>
<keyword evidence="3" id="KW-1185">Reference proteome</keyword>
<evidence type="ECO:0000256" key="1">
    <source>
        <dbReference type="SAM" id="MobiDB-lite"/>
    </source>
</evidence>
<name>A0A7J0ESD3_9ERIC</name>
<feature type="compositionally biased region" description="Basic residues" evidence="1">
    <location>
        <begin position="62"/>
        <end position="72"/>
    </location>
</feature>
<proteinExistence type="predicted"/>
<feature type="region of interest" description="Disordered" evidence="1">
    <location>
        <begin position="48"/>
        <end position="84"/>
    </location>
</feature>
<reference evidence="2 3" key="1">
    <citation type="submission" date="2019-07" db="EMBL/GenBank/DDBJ databases">
        <title>De Novo Assembly of kiwifruit Actinidia rufa.</title>
        <authorList>
            <person name="Sugita-Konishi S."/>
            <person name="Sato K."/>
            <person name="Mori E."/>
            <person name="Abe Y."/>
            <person name="Kisaki G."/>
            <person name="Hamano K."/>
            <person name="Suezawa K."/>
            <person name="Otani M."/>
            <person name="Fukuda T."/>
            <person name="Manabe T."/>
            <person name="Gomi K."/>
            <person name="Tabuchi M."/>
            <person name="Akimitsu K."/>
            <person name="Kataoka I."/>
        </authorList>
    </citation>
    <scope>NUCLEOTIDE SEQUENCE [LARGE SCALE GENOMIC DNA]</scope>
    <source>
        <strain evidence="3">cv. Fuchu</strain>
    </source>
</reference>
<sequence>MPNILAAVRTLRVPCTAEPPAPSAGPRAYRGRHVEDAAAGEVLDGLVHHHVGEGGGGERRSPAARRSGRWRSRGPVESAPATCR</sequence>
<evidence type="ECO:0000313" key="2">
    <source>
        <dbReference type="EMBL" id="GFY89252.1"/>
    </source>
</evidence>
<protein>
    <submittedName>
        <fullName evidence="2">NAD(P)-binding Rossmann-fold superfamily protein</fullName>
    </submittedName>
</protein>
<dbReference type="Proteomes" id="UP000585474">
    <property type="component" value="Unassembled WGS sequence"/>
</dbReference>
<dbReference type="EMBL" id="BJWL01000006">
    <property type="protein sequence ID" value="GFY89252.1"/>
    <property type="molecule type" value="Genomic_DNA"/>
</dbReference>
<organism evidence="2 3">
    <name type="scientific">Actinidia rufa</name>
    <dbReference type="NCBI Taxonomy" id="165716"/>
    <lineage>
        <taxon>Eukaryota</taxon>
        <taxon>Viridiplantae</taxon>
        <taxon>Streptophyta</taxon>
        <taxon>Embryophyta</taxon>
        <taxon>Tracheophyta</taxon>
        <taxon>Spermatophyta</taxon>
        <taxon>Magnoliopsida</taxon>
        <taxon>eudicotyledons</taxon>
        <taxon>Gunneridae</taxon>
        <taxon>Pentapetalae</taxon>
        <taxon>asterids</taxon>
        <taxon>Ericales</taxon>
        <taxon>Actinidiaceae</taxon>
        <taxon>Actinidia</taxon>
    </lineage>
</organism>
<feature type="compositionally biased region" description="Basic and acidic residues" evidence="1">
    <location>
        <begin position="48"/>
        <end position="61"/>
    </location>
</feature>
<accession>A0A7J0ESD3</accession>
<evidence type="ECO:0000313" key="3">
    <source>
        <dbReference type="Proteomes" id="UP000585474"/>
    </source>
</evidence>
<dbReference type="AlphaFoldDB" id="A0A7J0ESD3"/>
<gene>
    <name evidence="2" type="ORF">Acr_06g0011920</name>
</gene>